<sequence length="249" mass="27643">MKKSYVKDHPYIGSFLIGLLCTFLTALGAAVPQIIGLDSDDQMIVTTIFLMISIIIGIVIMKNSQFKLGDYGFRTREKGTISKIWWYAPLVALEILPLAVVGFSSEITSVQYIILAFFTIAIGFNEEIYFRGLALKILEPKGKKRAILWSSIIFGVLHLINVLNGKEPLYLVLQMIFAFLVGFVLAEIVSITKSLWGVIIWHAAHDYIASITGDALDAMALIILAIQVGILIIYGLCIWKISKAEDAKK</sequence>
<protein>
    <recommendedName>
        <fullName evidence="2">CAAX prenyl protease 2/Lysostaphin resistance protein A-like domain-containing protein</fullName>
    </recommendedName>
</protein>
<feature type="transmembrane region" description="Helical" evidence="1">
    <location>
        <begin position="84"/>
        <end position="103"/>
    </location>
</feature>
<feature type="transmembrane region" description="Helical" evidence="1">
    <location>
        <begin position="12"/>
        <end position="31"/>
    </location>
</feature>
<evidence type="ECO:0000313" key="4">
    <source>
        <dbReference type="Proteomes" id="UP000273083"/>
    </source>
</evidence>
<dbReference type="RefSeq" id="WP_123610058.1">
    <property type="nucleotide sequence ID" value="NZ_RJVG01000008.1"/>
</dbReference>
<feature type="domain" description="CAAX prenyl protease 2/Lysostaphin resistance protein A-like" evidence="2">
    <location>
        <begin position="112"/>
        <end position="207"/>
    </location>
</feature>
<dbReference type="GO" id="GO:0080120">
    <property type="term" value="P:CAAX-box protein maturation"/>
    <property type="evidence" value="ECO:0007669"/>
    <property type="project" value="UniProtKB-ARBA"/>
</dbReference>
<dbReference type="EMBL" id="RJVG01000008">
    <property type="protein sequence ID" value="ROR26346.1"/>
    <property type="molecule type" value="Genomic_DNA"/>
</dbReference>
<accession>A0A3N1XHX8</accession>
<dbReference type="GO" id="GO:0004175">
    <property type="term" value="F:endopeptidase activity"/>
    <property type="evidence" value="ECO:0007669"/>
    <property type="project" value="UniProtKB-ARBA"/>
</dbReference>
<dbReference type="Proteomes" id="UP000273083">
    <property type="component" value="Unassembled WGS sequence"/>
</dbReference>
<feature type="transmembrane region" description="Helical" evidence="1">
    <location>
        <begin position="169"/>
        <end position="188"/>
    </location>
</feature>
<keyword evidence="1" id="KW-0472">Membrane</keyword>
<gene>
    <name evidence="3" type="ORF">EDD66_10868</name>
</gene>
<organism evidence="3 4">
    <name type="scientific">Mobilisporobacter senegalensis</name>
    <dbReference type="NCBI Taxonomy" id="1329262"/>
    <lineage>
        <taxon>Bacteria</taxon>
        <taxon>Bacillati</taxon>
        <taxon>Bacillota</taxon>
        <taxon>Clostridia</taxon>
        <taxon>Lachnospirales</taxon>
        <taxon>Lachnospiraceae</taxon>
        <taxon>Mobilisporobacter</taxon>
    </lineage>
</organism>
<dbReference type="InterPro" id="IPR003675">
    <property type="entry name" value="Rce1/LyrA-like_dom"/>
</dbReference>
<evidence type="ECO:0000313" key="3">
    <source>
        <dbReference type="EMBL" id="ROR26346.1"/>
    </source>
</evidence>
<proteinExistence type="predicted"/>
<name>A0A3N1XHX8_9FIRM</name>
<comment type="caution">
    <text evidence="3">The sequence shown here is derived from an EMBL/GenBank/DDBJ whole genome shotgun (WGS) entry which is preliminary data.</text>
</comment>
<evidence type="ECO:0000256" key="1">
    <source>
        <dbReference type="SAM" id="Phobius"/>
    </source>
</evidence>
<feature type="transmembrane region" description="Helical" evidence="1">
    <location>
        <begin position="109"/>
        <end position="125"/>
    </location>
</feature>
<dbReference type="AlphaFoldDB" id="A0A3N1XHX8"/>
<reference evidence="3 4" key="1">
    <citation type="submission" date="2018-11" db="EMBL/GenBank/DDBJ databases">
        <title>Genomic Encyclopedia of Type Strains, Phase IV (KMG-IV): sequencing the most valuable type-strain genomes for metagenomic binning, comparative biology and taxonomic classification.</title>
        <authorList>
            <person name="Goeker M."/>
        </authorList>
    </citation>
    <scope>NUCLEOTIDE SEQUENCE [LARGE SCALE GENOMIC DNA]</scope>
    <source>
        <strain evidence="3 4">DSM 26537</strain>
    </source>
</reference>
<keyword evidence="4" id="KW-1185">Reference proteome</keyword>
<keyword evidence="1" id="KW-0812">Transmembrane</keyword>
<keyword evidence="1" id="KW-1133">Transmembrane helix</keyword>
<evidence type="ECO:0000259" key="2">
    <source>
        <dbReference type="Pfam" id="PF02517"/>
    </source>
</evidence>
<dbReference type="OrthoDB" id="371054at2"/>
<feature type="transmembrane region" description="Helical" evidence="1">
    <location>
        <begin position="218"/>
        <end position="239"/>
    </location>
</feature>
<feature type="transmembrane region" description="Helical" evidence="1">
    <location>
        <begin position="43"/>
        <end position="63"/>
    </location>
</feature>
<dbReference type="Pfam" id="PF02517">
    <property type="entry name" value="Rce1-like"/>
    <property type="match status" value="1"/>
</dbReference>